<keyword evidence="2" id="KW-1185">Reference proteome</keyword>
<organism evidence="1 2">
    <name type="scientific">Duganella guangzhouensis</name>
    <dbReference type="NCBI Taxonomy" id="2666084"/>
    <lineage>
        <taxon>Bacteria</taxon>
        <taxon>Pseudomonadati</taxon>
        <taxon>Pseudomonadota</taxon>
        <taxon>Betaproteobacteria</taxon>
        <taxon>Burkholderiales</taxon>
        <taxon>Oxalobacteraceae</taxon>
        <taxon>Telluria group</taxon>
        <taxon>Duganella</taxon>
    </lineage>
</organism>
<sequence>MAELIFSIESVVALPAFQAHVRQWSPDIASIEKGARGVFFGYDFHLGEGEPQLIEINTNAGGALLNAHLVRTLGLQQGTPCADADGVLSSQERTFLEMFFEEWRLQRGDAPLRGIAIVDETPEEQFLYPEFELFAALFRRAGVHAVVVDPAALEYHDEALWCGEQKIDLVYNRLTDFSLEKPFSTALRMAYLEDKVVLTPHPRAHAMYADKRILAVLSDESLLSSWEVPKTLRDVLRTGIPRTTLVNAENSESLWERRRKLFFKPAAGFGSKGAYRGDKLTRRVWQEILNATYVAQEFVPPSVRSILVAGQATELKVDVRNYVYDGKVQLMSARMFQGQTTNFRTPGGGFAVVVALANGSGLAPSH</sequence>
<dbReference type="SUPFAM" id="SSF56059">
    <property type="entry name" value="Glutathione synthetase ATP-binding domain-like"/>
    <property type="match status" value="1"/>
</dbReference>
<reference evidence="1 2" key="1">
    <citation type="submission" date="2019-11" db="EMBL/GenBank/DDBJ databases">
        <title>Novel species isolated from a subtropical stream in China.</title>
        <authorList>
            <person name="Lu H."/>
        </authorList>
    </citation>
    <scope>NUCLEOTIDE SEQUENCE [LARGE SCALE GENOMIC DNA]</scope>
    <source>
        <strain evidence="1 2">FT80W</strain>
    </source>
</reference>
<accession>A0A6I2KWZ2</accession>
<evidence type="ECO:0000313" key="1">
    <source>
        <dbReference type="EMBL" id="MRW90050.1"/>
    </source>
</evidence>
<gene>
    <name evidence="1" type="ORF">GJ699_08655</name>
</gene>
<name>A0A6I2KWZ2_9BURK</name>
<dbReference type="EMBL" id="WKJK01000004">
    <property type="protein sequence ID" value="MRW90050.1"/>
    <property type="molecule type" value="Genomic_DNA"/>
</dbReference>
<proteinExistence type="predicted"/>
<dbReference type="Proteomes" id="UP000433309">
    <property type="component" value="Unassembled WGS sequence"/>
</dbReference>
<comment type="caution">
    <text evidence="1">The sequence shown here is derived from an EMBL/GenBank/DDBJ whole genome shotgun (WGS) entry which is preliminary data.</text>
</comment>
<dbReference type="AlphaFoldDB" id="A0A6I2KWZ2"/>
<evidence type="ECO:0000313" key="2">
    <source>
        <dbReference type="Proteomes" id="UP000433309"/>
    </source>
</evidence>
<protein>
    <submittedName>
        <fullName evidence="1">Uncharacterized protein</fullName>
    </submittedName>
</protein>
<dbReference type="RefSeq" id="WP_154375161.1">
    <property type="nucleotide sequence ID" value="NZ_WKJK01000004.1"/>
</dbReference>